<protein>
    <submittedName>
        <fullName evidence="1">Uncharacterized protein</fullName>
    </submittedName>
</protein>
<evidence type="ECO:0000313" key="2">
    <source>
        <dbReference type="Proteomes" id="UP001516400"/>
    </source>
</evidence>
<comment type="caution">
    <text evidence="1">The sequence shown here is derived from an EMBL/GenBank/DDBJ whole genome shotgun (WGS) entry which is preliminary data.</text>
</comment>
<dbReference type="Proteomes" id="UP001516400">
    <property type="component" value="Unassembled WGS sequence"/>
</dbReference>
<gene>
    <name evidence="1" type="ORF">HHI36_005606</name>
</gene>
<feature type="non-terminal residue" evidence="1">
    <location>
        <position position="73"/>
    </location>
</feature>
<accession>A0ABD2NUN7</accession>
<organism evidence="1 2">
    <name type="scientific">Cryptolaemus montrouzieri</name>
    <dbReference type="NCBI Taxonomy" id="559131"/>
    <lineage>
        <taxon>Eukaryota</taxon>
        <taxon>Metazoa</taxon>
        <taxon>Ecdysozoa</taxon>
        <taxon>Arthropoda</taxon>
        <taxon>Hexapoda</taxon>
        <taxon>Insecta</taxon>
        <taxon>Pterygota</taxon>
        <taxon>Neoptera</taxon>
        <taxon>Endopterygota</taxon>
        <taxon>Coleoptera</taxon>
        <taxon>Polyphaga</taxon>
        <taxon>Cucujiformia</taxon>
        <taxon>Coccinelloidea</taxon>
        <taxon>Coccinellidae</taxon>
        <taxon>Scymninae</taxon>
        <taxon>Scymnini</taxon>
        <taxon>Cryptolaemus</taxon>
    </lineage>
</organism>
<evidence type="ECO:0000313" key="1">
    <source>
        <dbReference type="EMBL" id="KAL3282421.1"/>
    </source>
</evidence>
<keyword evidence="2" id="KW-1185">Reference proteome</keyword>
<reference evidence="1 2" key="1">
    <citation type="journal article" date="2021" name="BMC Biol.">
        <title>Horizontally acquired antibacterial genes associated with adaptive radiation of ladybird beetles.</title>
        <authorList>
            <person name="Li H.S."/>
            <person name="Tang X.F."/>
            <person name="Huang Y.H."/>
            <person name="Xu Z.Y."/>
            <person name="Chen M.L."/>
            <person name="Du X.Y."/>
            <person name="Qiu B.Y."/>
            <person name="Chen P.T."/>
            <person name="Zhang W."/>
            <person name="Slipinski A."/>
            <person name="Escalona H.E."/>
            <person name="Waterhouse R.M."/>
            <person name="Zwick A."/>
            <person name="Pang H."/>
        </authorList>
    </citation>
    <scope>NUCLEOTIDE SEQUENCE [LARGE SCALE GENOMIC DNA]</scope>
    <source>
        <strain evidence="1">SYSU2018</strain>
    </source>
</reference>
<sequence>MKSSVKSPGPMFLNNRSSEDNCEIAYSFTEFFIEAFISDHIVSPNFNILKVLDLTTVSFSSAGIFDGINSLKP</sequence>
<dbReference type="EMBL" id="JABFTP020000144">
    <property type="protein sequence ID" value="KAL3282421.1"/>
    <property type="molecule type" value="Genomic_DNA"/>
</dbReference>
<dbReference type="AlphaFoldDB" id="A0ABD2NUN7"/>
<proteinExistence type="predicted"/>
<name>A0ABD2NUN7_9CUCU</name>